<comment type="caution">
    <text evidence="2">The sequence shown here is derived from an EMBL/GenBank/DDBJ whole genome shotgun (WGS) entry which is preliminary data.</text>
</comment>
<dbReference type="EMBL" id="PQFF01000057">
    <property type="protein sequence ID" value="RHZ85803.1"/>
    <property type="molecule type" value="Genomic_DNA"/>
</dbReference>
<gene>
    <name evidence="2" type="ORF">Glove_60g63</name>
</gene>
<keyword evidence="1" id="KW-0732">Signal</keyword>
<dbReference type="Proteomes" id="UP000266861">
    <property type="component" value="Unassembled WGS sequence"/>
</dbReference>
<feature type="chain" id="PRO_5017479752" evidence="1">
    <location>
        <begin position="25"/>
        <end position="172"/>
    </location>
</feature>
<name>A0A397JLJ1_9GLOM</name>
<evidence type="ECO:0000313" key="3">
    <source>
        <dbReference type="Proteomes" id="UP000266861"/>
    </source>
</evidence>
<organism evidence="2 3">
    <name type="scientific">Diversispora epigaea</name>
    <dbReference type="NCBI Taxonomy" id="1348612"/>
    <lineage>
        <taxon>Eukaryota</taxon>
        <taxon>Fungi</taxon>
        <taxon>Fungi incertae sedis</taxon>
        <taxon>Mucoromycota</taxon>
        <taxon>Glomeromycotina</taxon>
        <taxon>Glomeromycetes</taxon>
        <taxon>Diversisporales</taxon>
        <taxon>Diversisporaceae</taxon>
        <taxon>Diversispora</taxon>
    </lineage>
</organism>
<evidence type="ECO:0000256" key="1">
    <source>
        <dbReference type="SAM" id="SignalP"/>
    </source>
</evidence>
<protein>
    <submittedName>
        <fullName evidence="2">Uncharacterized protein</fullName>
    </submittedName>
</protein>
<sequence>MNQKITFATVLVAFSVFFICFTNATPVEFSPRKPGAVAFADFTKKVTGRITITELWNTCVRITGQFNTGFPDRTHKYEYQLSGEEKGLISNDIIFPPGTAPFEKDIQGRTVEYFVGKTLSIFCNGVVIEEVQKKFLYKKLNSNCALRKLEREIWIQEPIYGSAKGASIGHSQ</sequence>
<proteinExistence type="predicted"/>
<feature type="signal peptide" evidence="1">
    <location>
        <begin position="1"/>
        <end position="24"/>
    </location>
</feature>
<keyword evidence="3" id="KW-1185">Reference proteome</keyword>
<reference evidence="2 3" key="1">
    <citation type="submission" date="2018-08" db="EMBL/GenBank/DDBJ databases">
        <title>Genome and evolution of the arbuscular mycorrhizal fungus Diversispora epigaea (formerly Glomus versiforme) and its bacterial endosymbionts.</title>
        <authorList>
            <person name="Sun X."/>
            <person name="Fei Z."/>
            <person name="Harrison M."/>
        </authorList>
    </citation>
    <scope>NUCLEOTIDE SEQUENCE [LARGE SCALE GENOMIC DNA]</scope>
    <source>
        <strain evidence="2 3">IT104</strain>
    </source>
</reference>
<accession>A0A397JLJ1</accession>
<dbReference type="AlphaFoldDB" id="A0A397JLJ1"/>
<evidence type="ECO:0000313" key="2">
    <source>
        <dbReference type="EMBL" id="RHZ85803.1"/>
    </source>
</evidence>
<dbReference type="OrthoDB" id="2427707at2759"/>